<feature type="coiled-coil region" evidence="1">
    <location>
        <begin position="6"/>
        <end position="33"/>
    </location>
</feature>
<feature type="transmembrane region" description="Helical" evidence="2">
    <location>
        <begin position="638"/>
        <end position="656"/>
    </location>
</feature>
<reference evidence="3 4" key="1">
    <citation type="submission" date="2020-01" db="EMBL/GenBank/DDBJ databases">
        <title>Genomes assembled from Gulf of Kutch pelagic sediment metagenomes.</title>
        <authorList>
            <person name="Chandrashekar M."/>
            <person name="Mahajan M.S."/>
            <person name="Dave K.J."/>
            <person name="Vatsa P."/>
            <person name="Nathani N.M."/>
        </authorList>
    </citation>
    <scope>NUCLEOTIDE SEQUENCE [LARGE SCALE GENOMIC DNA]</scope>
    <source>
        <strain evidence="3">KS3-K002</strain>
    </source>
</reference>
<protein>
    <submittedName>
        <fullName evidence="3">DUF2339 domain-containing protein</fullName>
    </submittedName>
</protein>
<feature type="transmembrane region" description="Helical" evidence="2">
    <location>
        <begin position="408"/>
        <end position="426"/>
    </location>
</feature>
<feature type="transmembrane region" description="Helical" evidence="2">
    <location>
        <begin position="586"/>
        <end position="607"/>
    </location>
</feature>
<evidence type="ECO:0000313" key="4">
    <source>
        <dbReference type="Proteomes" id="UP000702544"/>
    </source>
</evidence>
<evidence type="ECO:0000256" key="1">
    <source>
        <dbReference type="SAM" id="Coils"/>
    </source>
</evidence>
<proteinExistence type="predicted"/>
<feature type="transmembrane region" description="Helical" evidence="2">
    <location>
        <begin position="296"/>
        <end position="312"/>
    </location>
</feature>
<dbReference type="InterPro" id="IPR019286">
    <property type="entry name" value="DUF2339_TM"/>
</dbReference>
<keyword evidence="2" id="KW-0812">Transmembrane</keyword>
<feature type="transmembrane region" description="Helical" evidence="2">
    <location>
        <begin position="151"/>
        <end position="173"/>
    </location>
</feature>
<feature type="transmembrane region" description="Helical" evidence="2">
    <location>
        <begin position="546"/>
        <end position="566"/>
    </location>
</feature>
<feature type="transmembrane region" description="Helical" evidence="2">
    <location>
        <begin position="249"/>
        <end position="266"/>
    </location>
</feature>
<feature type="transmembrane region" description="Helical" evidence="2">
    <location>
        <begin position="89"/>
        <end position="110"/>
    </location>
</feature>
<keyword evidence="2" id="KW-1133">Transmembrane helix</keyword>
<dbReference type="AlphaFoldDB" id="A0AAE5CDX1"/>
<organism evidence="3 4">
    <name type="scientific">Candidatus Kutchimonas denitrificans</name>
    <dbReference type="NCBI Taxonomy" id="3056748"/>
    <lineage>
        <taxon>Bacteria</taxon>
        <taxon>Pseudomonadati</taxon>
        <taxon>Gemmatimonadota</taxon>
        <taxon>Gemmatimonadia</taxon>
        <taxon>Candidatus Palauibacterales</taxon>
        <taxon>Candidatus Palauibacteraceae</taxon>
        <taxon>Candidatus Kutchimonas</taxon>
    </lineage>
</organism>
<feature type="transmembrane region" description="Helical" evidence="2">
    <location>
        <begin position="614"/>
        <end position="632"/>
    </location>
</feature>
<dbReference type="EMBL" id="JAACAK010000142">
    <property type="protein sequence ID" value="NIR76694.1"/>
    <property type="molecule type" value="Genomic_DNA"/>
</dbReference>
<keyword evidence="2" id="KW-0472">Membrane</keyword>
<keyword evidence="1" id="KW-0175">Coiled coil</keyword>
<dbReference type="Pfam" id="PF10101">
    <property type="entry name" value="DUF2339"/>
    <property type="match status" value="2"/>
</dbReference>
<gene>
    <name evidence="3" type="ORF">GWO12_16565</name>
</gene>
<comment type="caution">
    <text evidence="3">The sequence shown here is derived from an EMBL/GenBank/DDBJ whole genome shotgun (WGS) entry which is preliminary data.</text>
</comment>
<feature type="transmembrane region" description="Helical" evidence="2">
    <location>
        <begin position="122"/>
        <end position="139"/>
    </location>
</feature>
<feature type="transmembrane region" description="Helical" evidence="2">
    <location>
        <begin position="511"/>
        <end position="534"/>
    </location>
</feature>
<dbReference type="PANTHER" id="PTHR38434">
    <property type="entry name" value="BLL2549 PROTEIN"/>
    <property type="match status" value="1"/>
</dbReference>
<dbReference type="Proteomes" id="UP000702544">
    <property type="component" value="Unassembled WGS sequence"/>
</dbReference>
<accession>A0AAE5CDX1</accession>
<name>A0AAE5CDX1_9BACT</name>
<evidence type="ECO:0000256" key="2">
    <source>
        <dbReference type="SAM" id="Phobius"/>
    </source>
</evidence>
<sequence length="669" mass="70462">MADRERERLIQRLELLEWELERFRGEIEALKREVSGGVQIGAAASPAVSEAVAPDEVASIRRQEAEESVPRAPPGRASGRRAADLEFWLGGRGLLLLGVAALVFAVGFFVKEAIERGWIGPTIRVLLGAGVGVVAVVAGERLRSAGYRTYGLWLAAGGFGGIYLSIWAATALYSLVPTSVGFLLMVAVVVAAAGLGLLRDSESFVALAAFGGYLAPLLLGMESASVAFSLGYLGLITGAGFVLAYRSGWAYLAALVVTGGSILSIASQGQPHLHGIYLTALVAAALAVARRRRWPVISLFAVALGWTVFWVGSHDWGVSGLLFSVYAAALWGADLVASLGVTDWVDAGAAADGGGSDAVAEELVRGQDTEALAREFCGLAVLLLPPWLFLLSAMAGLEASAYSDQRDAIGLGLALILGAVYLAHASWAPAGRGAGSRIWRSALGLALIVAAPTIVWSEMPLVRAWLAEGVALTGAGLALKRVDARAAGLAAFTLAVSTYWGAAVSRPPADVAFVGAWGITGLATCLGPVIWGLALAGVERPARWELAIRPFALLAAAVFFLGWGTVEIDRFFKLKGAGERWRLARDLSISAFWMVYAATLLVLGFGIKNAAARWLGLGMALVAALKVFAYDLANLSQLYRIVSFVLLAVVLLGLSFRYQKLRRQENGES</sequence>
<feature type="transmembrane region" description="Helical" evidence="2">
    <location>
        <begin position="204"/>
        <end position="221"/>
    </location>
</feature>
<feature type="transmembrane region" description="Helical" evidence="2">
    <location>
        <begin position="438"/>
        <end position="456"/>
    </location>
</feature>
<feature type="transmembrane region" description="Helical" evidence="2">
    <location>
        <begin position="179"/>
        <end position="197"/>
    </location>
</feature>
<feature type="transmembrane region" description="Helical" evidence="2">
    <location>
        <begin position="318"/>
        <end position="337"/>
    </location>
</feature>
<feature type="transmembrane region" description="Helical" evidence="2">
    <location>
        <begin position="462"/>
        <end position="479"/>
    </location>
</feature>
<feature type="transmembrane region" description="Helical" evidence="2">
    <location>
        <begin position="272"/>
        <end position="289"/>
    </location>
</feature>
<evidence type="ECO:0000313" key="3">
    <source>
        <dbReference type="EMBL" id="NIR76694.1"/>
    </source>
</evidence>
<feature type="transmembrane region" description="Helical" evidence="2">
    <location>
        <begin position="227"/>
        <end position="244"/>
    </location>
</feature>
<dbReference type="PANTHER" id="PTHR38434:SF1">
    <property type="entry name" value="BLL2549 PROTEIN"/>
    <property type="match status" value="1"/>
</dbReference>
<feature type="transmembrane region" description="Helical" evidence="2">
    <location>
        <begin position="376"/>
        <end position="396"/>
    </location>
</feature>
<feature type="transmembrane region" description="Helical" evidence="2">
    <location>
        <begin position="486"/>
        <end position="505"/>
    </location>
</feature>